<accession>A0ABU8A9U9</accession>
<dbReference type="RefSeq" id="WP_319225942.1">
    <property type="nucleotide sequence ID" value="NZ_JARUMK010000001.1"/>
</dbReference>
<organism evidence="1 2">
    <name type="scientific">Streptomyces silvae</name>
    <dbReference type="NCBI Taxonomy" id="2803812"/>
    <lineage>
        <taxon>Bacteria</taxon>
        <taxon>Bacillati</taxon>
        <taxon>Actinomycetota</taxon>
        <taxon>Actinomycetes</taxon>
        <taxon>Kitasatosporales</taxon>
        <taxon>Streptomycetaceae</taxon>
        <taxon>Streptomyces</taxon>
    </lineage>
</organism>
<evidence type="ECO:0008006" key="3">
    <source>
        <dbReference type="Google" id="ProtNLM"/>
    </source>
</evidence>
<evidence type="ECO:0000313" key="1">
    <source>
        <dbReference type="EMBL" id="MEH0562789.1"/>
    </source>
</evidence>
<sequence>MPNKLARGMGIFVEPCRCRRPSGCPHLCTIRFRNTRGKQAEKSGFPTQDAAIEHLTELYAARKTNPRSVAEQQETLGEMTFEEYAKA</sequence>
<gene>
    <name evidence="1" type="ORF">QBA37_26680</name>
</gene>
<protein>
    <recommendedName>
        <fullName evidence="3">Integrase</fullName>
    </recommendedName>
</protein>
<name>A0ABU8A9U9_9ACTN</name>
<comment type="caution">
    <text evidence="1">The sequence shown here is derived from an EMBL/GenBank/DDBJ whole genome shotgun (WGS) entry which is preliminary data.</text>
</comment>
<dbReference type="Proteomes" id="UP001382181">
    <property type="component" value="Unassembled WGS sequence"/>
</dbReference>
<reference evidence="1 2" key="1">
    <citation type="submission" date="2023-04" db="EMBL/GenBank/DDBJ databases">
        <title>Genomic diversity of scab-causing Streptomyces spp. in the province of Quebec, Canada.</title>
        <authorList>
            <person name="Biessy A."/>
            <person name="Cadieux M."/>
            <person name="Ciotola M."/>
            <person name="Filion M."/>
        </authorList>
    </citation>
    <scope>NUCLEOTIDE SEQUENCE [LARGE SCALE GENOMIC DNA]</scope>
    <source>
        <strain evidence="1 2">B21-103</strain>
    </source>
</reference>
<dbReference type="EMBL" id="JARUMK010000001">
    <property type="protein sequence ID" value="MEH0562789.1"/>
    <property type="molecule type" value="Genomic_DNA"/>
</dbReference>
<proteinExistence type="predicted"/>
<evidence type="ECO:0000313" key="2">
    <source>
        <dbReference type="Proteomes" id="UP001382181"/>
    </source>
</evidence>
<keyword evidence="2" id="KW-1185">Reference proteome</keyword>